<dbReference type="GO" id="GO:0004601">
    <property type="term" value="F:peroxidase activity"/>
    <property type="evidence" value="ECO:0007669"/>
    <property type="project" value="UniProtKB-KW"/>
</dbReference>
<keyword evidence="3" id="KW-0560">Oxidoreductase</keyword>
<accession>A0A1D1ZKP0</accession>
<evidence type="ECO:0000313" key="2">
    <source>
        <dbReference type="EMBL" id="JAT40513.1"/>
    </source>
</evidence>
<reference evidence="3" key="1">
    <citation type="submission" date="2015-07" db="EMBL/GenBank/DDBJ databases">
        <title>Transcriptome Assembly of Anthurium amnicola.</title>
        <authorList>
            <person name="Suzuki J."/>
        </authorList>
    </citation>
    <scope>NUCLEOTIDE SEQUENCE</scope>
</reference>
<protein>
    <submittedName>
        <fullName evidence="3">Thyroid peroxidase</fullName>
    </submittedName>
</protein>
<keyword evidence="3" id="KW-0575">Peroxidase</keyword>
<feature type="compositionally biased region" description="Polar residues" evidence="1">
    <location>
        <begin position="54"/>
        <end position="64"/>
    </location>
</feature>
<dbReference type="EMBL" id="GDJX01027423">
    <property type="protein sequence ID" value="JAT40513.1"/>
    <property type="molecule type" value="Transcribed_RNA"/>
</dbReference>
<evidence type="ECO:0000313" key="3">
    <source>
        <dbReference type="EMBL" id="JAT67544.1"/>
    </source>
</evidence>
<gene>
    <name evidence="3" type="primary">TPO_1</name>
    <name evidence="2" type="synonym">TPO_4</name>
    <name evidence="2" type="ORF">g.41813</name>
    <name evidence="3" type="ORF">g.41814</name>
</gene>
<feature type="non-terminal residue" evidence="3">
    <location>
        <position position="100"/>
    </location>
</feature>
<dbReference type="EMBL" id="GDJX01000392">
    <property type="protein sequence ID" value="JAT67544.1"/>
    <property type="molecule type" value="Transcribed_RNA"/>
</dbReference>
<name>A0A1D1ZKP0_9ARAE</name>
<proteinExistence type="predicted"/>
<evidence type="ECO:0000256" key="1">
    <source>
        <dbReference type="SAM" id="MobiDB-lite"/>
    </source>
</evidence>
<dbReference type="AlphaFoldDB" id="A0A1D1ZKP0"/>
<feature type="region of interest" description="Disordered" evidence="1">
    <location>
        <begin position="22"/>
        <end position="71"/>
    </location>
</feature>
<organism evidence="3">
    <name type="scientific">Anthurium amnicola</name>
    <dbReference type="NCBI Taxonomy" id="1678845"/>
    <lineage>
        <taxon>Eukaryota</taxon>
        <taxon>Viridiplantae</taxon>
        <taxon>Streptophyta</taxon>
        <taxon>Embryophyta</taxon>
        <taxon>Tracheophyta</taxon>
        <taxon>Spermatophyta</taxon>
        <taxon>Magnoliopsida</taxon>
        <taxon>Liliopsida</taxon>
        <taxon>Araceae</taxon>
        <taxon>Pothoideae</taxon>
        <taxon>Potheae</taxon>
        <taxon>Anthurium</taxon>
    </lineage>
</organism>
<sequence length="100" mass="10676">MASKTATKSCSGKEYKTTNGQIMEATGCGPSPLQVSNFSKLEPATPGRVPKPVHQSTSNNAATESSEEQKLNHCRKELTDSLSNKIISKTISCSVGNYLN</sequence>